<feature type="region of interest" description="Disordered" evidence="1">
    <location>
        <begin position="275"/>
        <end position="380"/>
    </location>
</feature>
<dbReference type="Proteomes" id="UP000006753">
    <property type="component" value="Unassembled WGS sequence"/>
</dbReference>
<keyword evidence="2" id="KW-0812">Transmembrane</keyword>
<dbReference type="Gene3D" id="2.60.40.420">
    <property type="entry name" value="Cupredoxins - blue copper proteins"/>
    <property type="match status" value="1"/>
</dbReference>
<keyword evidence="3" id="KW-0732">Signal</keyword>
<keyword evidence="5" id="KW-1185">Reference proteome</keyword>
<protein>
    <submittedName>
        <fullName evidence="4">Extracellular serine-rich protein</fullName>
    </submittedName>
</protein>
<feature type="signal peptide" evidence="3">
    <location>
        <begin position="1"/>
        <end position="19"/>
    </location>
</feature>
<name>K1X496_MARBU</name>
<evidence type="ECO:0000256" key="2">
    <source>
        <dbReference type="SAM" id="Phobius"/>
    </source>
</evidence>
<dbReference type="KEGG" id="mbe:MBM_06146"/>
<dbReference type="eggNOG" id="ENOG502S0EC">
    <property type="taxonomic scope" value="Eukaryota"/>
</dbReference>
<feature type="compositionally biased region" description="Low complexity" evidence="1">
    <location>
        <begin position="188"/>
        <end position="208"/>
    </location>
</feature>
<dbReference type="STRING" id="1072389.K1X496"/>
<evidence type="ECO:0000256" key="3">
    <source>
        <dbReference type="SAM" id="SignalP"/>
    </source>
</evidence>
<dbReference type="InterPro" id="IPR008972">
    <property type="entry name" value="Cupredoxin"/>
</dbReference>
<feature type="chain" id="PRO_5003854916" evidence="3">
    <location>
        <begin position="20"/>
        <end position="380"/>
    </location>
</feature>
<dbReference type="PANTHER" id="PTHR34883">
    <property type="entry name" value="SERINE-RICH PROTEIN, PUTATIVE-RELATED-RELATED"/>
    <property type="match status" value="1"/>
</dbReference>
<evidence type="ECO:0000256" key="1">
    <source>
        <dbReference type="SAM" id="MobiDB-lite"/>
    </source>
</evidence>
<reference evidence="4 5" key="1">
    <citation type="journal article" date="2012" name="BMC Genomics">
        <title>Sequencing the genome of Marssonina brunnea reveals fungus-poplar co-evolution.</title>
        <authorList>
            <person name="Zhu S."/>
            <person name="Cao Y.-Z."/>
            <person name="Jiang C."/>
            <person name="Tan B.-Y."/>
            <person name="Wang Z."/>
            <person name="Feng S."/>
            <person name="Zhang L."/>
            <person name="Su X.-H."/>
            <person name="Brejova B."/>
            <person name="Vinar T."/>
            <person name="Xu M."/>
            <person name="Wang M.-X."/>
            <person name="Zhang S.-G."/>
            <person name="Huang M.-R."/>
            <person name="Wu R."/>
            <person name="Zhou Y."/>
        </authorList>
    </citation>
    <scope>NUCLEOTIDE SEQUENCE [LARGE SCALE GENOMIC DNA]</scope>
    <source>
        <strain evidence="4 5">MB_m1</strain>
    </source>
</reference>
<evidence type="ECO:0000313" key="4">
    <source>
        <dbReference type="EMBL" id="EKD15518.1"/>
    </source>
</evidence>
<dbReference type="HOGENOM" id="CLU_727757_0_0_1"/>
<keyword evidence="2" id="KW-1133">Transmembrane helix</keyword>
<dbReference type="PANTHER" id="PTHR34883:SF19">
    <property type="entry name" value="EXTRACELLULAR SERINE-RICH PROTEIN"/>
    <property type="match status" value="1"/>
</dbReference>
<organism evidence="4 5">
    <name type="scientific">Marssonina brunnea f. sp. multigermtubi (strain MB_m1)</name>
    <name type="common">Marssonina leaf spot fungus</name>
    <dbReference type="NCBI Taxonomy" id="1072389"/>
    <lineage>
        <taxon>Eukaryota</taxon>
        <taxon>Fungi</taxon>
        <taxon>Dikarya</taxon>
        <taxon>Ascomycota</taxon>
        <taxon>Pezizomycotina</taxon>
        <taxon>Leotiomycetes</taxon>
        <taxon>Helotiales</taxon>
        <taxon>Drepanopezizaceae</taxon>
        <taxon>Drepanopeziza</taxon>
    </lineage>
</organism>
<evidence type="ECO:0000313" key="5">
    <source>
        <dbReference type="Proteomes" id="UP000006753"/>
    </source>
</evidence>
<feature type="region of interest" description="Disordered" evidence="1">
    <location>
        <begin position="179"/>
        <end position="208"/>
    </location>
</feature>
<proteinExistence type="predicted"/>
<dbReference type="InParanoid" id="K1X496"/>
<dbReference type="CDD" id="cd00920">
    <property type="entry name" value="Cupredoxin"/>
    <property type="match status" value="1"/>
</dbReference>
<dbReference type="AlphaFoldDB" id="K1X496"/>
<dbReference type="OrthoDB" id="2331100at2759"/>
<dbReference type="EMBL" id="JH921441">
    <property type="protein sequence ID" value="EKD15518.1"/>
    <property type="molecule type" value="Genomic_DNA"/>
</dbReference>
<dbReference type="OMA" id="FERPATW"/>
<gene>
    <name evidence="4" type="ORF">MBM_06146</name>
</gene>
<feature type="compositionally biased region" description="Low complexity" evidence="1">
    <location>
        <begin position="346"/>
        <end position="362"/>
    </location>
</feature>
<dbReference type="InterPro" id="IPR052953">
    <property type="entry name" value="Ser-rich/MCO-related"/>
</dbReference>
<accession>K1X496</accession>
<sequence>MLSLRKLCVFFMVPGIVYAQGSSPSSTASAAAATHSVNVGATGHHFTPDSLKAAKGDIIEFRFYPLNHSVARADFRSPCFPYELTGAGRVGFWSGFEPVNVVTSDVSLFLNSRASNPDERVQPPIFRLLINDTNPLFYYCSAPGACEDGMVGVINPNSTQTLAVQEAYAHNATIAFSPGEGFPPETKSSSAATATATSPPAASSSSSHPALGTGAIAGIAIGGVAVLLLGGALIYLCGRQKTMGEILRRDHRSSLPPPSYVPGPGHMSMASSAAYSKSPYTEGGGAQRYSAQGGALYGGEEGSYRSRSPAVDEVREKRYGSPGLGVVGMGMGGGGGENGTPVSRTGSPLARRLLPSSSGRGPVTLSDGPSYEQQLGDGEE</sequence>
<dbReference type="SUPFAM" id="SSF49503">
    <property type="entry name" value="Cupredoxins"/>
    <property type="match status" value="1"/>
</dbReference>
<feature type="compositionally biased region" description="Basic and acidic residues" evidence="1">
    <location>
        <begin position="310"/>
        <end position="319"/>
    </location>
</feature>
<feature type="compositionally biased region" description="Gly residues" evidence="1">
    <location>
        <begin position="322"/>
        <end position="338"/>
    </location>
</feature>
<feature type="transmembrane region" description="Helical" evidence="2">
    <location>
        <begin position="215"/>
        <end position="238"/>
    </location>
</feature>
<keyword evidence="2" id="KW-0472">Membrane</keyword>